<organism evidence="2 3">
    <name type="scientific">Ciceribacter selenitireducens ATCC BAA-1503</name>
    <dbReference type="NCBI Taxonomy" id="1336235"/>
    <lineage>
        <taxon>Bacteria</taxon>
        <taxon>Pseudomonadati</taxon>
        <taxon>Pseudomonadota</taxon>
        <taxon>Alphaproteobacteria</taxon>
        <taxon>Hyphomicrobiales</taxon>
        <taxon>Rhizobiaceae</taxon>
        <taxon>Ciceribacter</taxon>
    </lineage>
</organism>
<evidence type="ECO:0000313" key="3">
    <source>
        <dbReference type="Proteomes" id="UP000254764"/>
    </source>
</evidence>
<dbReference type="PROSITE" id="PS51257">
    <property type="entry name" value="PROKAR_LIPOPROTEIN"/>
    <property type="match status" value="1"/>
</dbReference>
<protein>
    <recommendedName>
        <fullName evidence="4">Lipoprotein</fullName>
    </recommendedName>
</protein>
<evidence type="ECO:0000313" key="2">
    <source>
        <dbReference type="EMBL" id="SSC66133.1"/>
    </source>
</evidence>
<keyword evidence="3" id="KW-1185">Reference proteome</keyword>
<name>A0A376AF83_9HYPH</name>
<feature type="signal peptide" evidence="1">
    <location>
        <begin position="1"/>
        <end position="25"/>
    </location>
</feature>
<dbReference type="AlphaFoldDB" id="A0A376AF83"/>
<feature type="chain" id="PRO_5016564555" description="Lipoprotein" evidence="1">
    <location>
        <begin position="26"/>
        <end position="167"/>
    </location>
</feature>
<dbReference type="EMBL" id="UEYP01000022">
    <property type="protein sequence ID" value="SSC66133.1"/>
    <property type="molecule type" value="Genomic_DNA"/>
</dbReference>
<keyword evidence="1" id="KW-0732">Signal</keyword>
<evidence type="ECO:0008006" key="4">
    <source>
        <dbReference type="Google" id="ProtNLM"/>
    </source>
</evidence>
<gene>
    <name evidence="2" type="ORF">RHIZ70_1841</name>
</gene>
<dbReference type="OrthoDB" id="8238109at2"/>
<accession>A0A376AF83</accession>
<evidence type="ECO:0000256" key="1">
    <source>
        <dbReference type="SAM" id="SignalP"/>
    </source>
</evidence>
<dbReference type="RefSeq" id="WP_115672580.1">
    <property type="nucleotide sequence ID" value="NZ_UEYP01000022.1"/>
</dbReference>
<proteinExistence type="predicted"/>
<reference evidence="3" key="1">
    <citation type="submission" date="2018-07" db="EMBL/GenBank/DDBJ databases">
        <authorList>
            <person name="Peiro R."/>
            <person name="Begona"/>
            <person name="Cbmso G."/>
            <person name="Lopez M."/>
            <person name="Gonzalez S."/>
        </authorList>
    </citation>
    <scope>NUCLEOTIDE SEQUENCE [LARGE SCALE GENOMIC DNA]</scope>
</reference>
<dbReference type="Proteomes" id="UP000254764">
    <property type="component" value="Unassembled WGS sequence"/>
</dbReference>
<sequence length="167" mass="18036">MKIRIAAIAALAAAVLAGCTTTEEANTVIQSRWIGQPAELFFTQYGPPISEFPMGSGNILYTWRGGDKTRYIPPTYATPAPAQTTTRTVTREPKPGVTVTKTTTIGGGYAAQPQMISPPRYEELYCELQITADPSDRIVAIRATNDTDGEGLSFSRCAEVLNAHPQK</sequence>